<evidence type="ECO:0000259" key="5">
    <source>
        <dbReference type="PROSITE" id="PS50075"/>
    </source>
</evidence>
<dbReference type="Gene3D" id="3.30.559.30">
    <property type="entry name" value="Nonribosomal peptide synthetase, condensation domain"/>
    <property type="match status" value="1"/>
</dbReference>
<dbReference type="InterPro" id="IPR020802">
    <property type="entry name" value="TesA-like"/>
</dbReference>
<dbReference type="SUPFAM" id="SSF47336">
    <property type="entry name" value="ACP-like"/>
    <property type="match status" value="1"/>
</dbReference>
<organism evidence="6 7">
    <name type="scientific">Streptomyces olivaceoviridis</name>
    <name type="common">Streptomyces corchorusii</name>
    <dbReference type="NCBI Taxonomy" id="1921"/>
    <lineage>
        <taxon>Bacteria</taxon>
        <taxon>Bacillati</taxon>
        <taxon>Actinomycetota</taxon>
        <taxon>Actinomycetes</taxon>
        <taxon>Kitasatosporales</taxon>
        <taxon>Streptomycetaceae</taxon>
        <taxon>Streptomyces</taxon>
    </lineage>
</organism>
<keyword evidence="2" id="KW-0596">Phosphopantetheine</keyword>
<dbReference type="Pfam" id="PF13193">
    <property type="entry name" value="AMP-binding_C"/>
    <property type="match status" value="1"/>
</dbReference>
<dbReference type="Pfam" id="PF00550">
    <property type="entry name" value="PP-binding"/>
    <property type="match status" value="1"/>
</dbReference>
<dbReference type="Gene3D" id="3.30.559.10">
    <property type="entry name" value="Chloramphenicol acetyltransferase-like domain"/>
    <property type="match status" value="1"/>
</dbReference>
<evidence type="ECO:0000256" key="4">
    <source>
        <dbReference type="SAM" id="MobiDB-lite"/>
    </source>
</evidence>
<dbReference type="EMBL" id="JBIRWM010000018">
    <property type="protein sequence ID" value="MFI2160127.1"/>
    <property type="molecule type" value="Genomic_DNA"/>
</dbReference>
<dbReference type="Pfam" id="PF00668">
    <property type="entry name" value="Condensation"/>
    <property type="match status" value="1"/>
</dbReference>
<accession>A0ABW7VKU1</accession>
<dbReference type="Gene3D" id="3.30.300.30">
    <property type="match status" value="1"/>
</dbReference>
<dbReference type="SMART" id="SM00823">
    <property type="entry name" value="PKS_PP"/>
    <property type="match status" value="1"/>
</dbReference>
<dbReference type="Gene3D" id="2.30.38.10">
    <property type="entry name" value="Luciferase, Domain 3"/>
    <property type="match status" value="1"/>
</dbReference>
<feature type="region of interest" description="Disordered" evidence="4">
    <location>
        <begin position="469"/>
        <end position="574"/>
    </location>
</feature>
<name>A0ABW7VKU1_STROI</name>
<proteinExistence type="predicted"/>
<dbReference type="NCBIfam" id="TIGR01733">
    <property type="entry name" value="AA-adenyl-dom"/>
    <property type="match status" value="1"/>
</dbReference>
<dbReference type="InterPro" id="IPR025110">
    <property type="entry name" value="AMP-bd_C"/>
</dbReference>
<dbReference type="SUPFAM" id="SSF52777">
    <property type="entry name" value="CoA-dependent acyltransferases"/>
    <property type="match status" value="2"/>
</dbReference>
<dbReference type="PROSITE" id="PS50075">
    <property type="entry name" value="CARRIER"/>
    <property type="match status" value="1"/>
</dbReference>
<dbReference type="InterPro" id="IPR009081">
    <property type="entry name" value="PP-bd_ACP"/>
</dbReference>
<dbReference type="InterPro" id="IPR029058">
    <property type="entry name" value="AB_hydrolase_fold"/>
</dbReference>
<feature type="domain" description="Carrier" evidence="5">
    <location>
        <begin position="1093"/>
        <end position="1168"/>
    </location>
</feature>
<dbReference type="Pfam" id="PF00975">
    <property type="entry name" value="Thioesterase"/>
    <property type="match status" value="1"/>
</dbReference>
<feature type="compositionally biased region" description="Pro residues" evidence="4">
    <location>
        <begin position="552"/>
        <end position="574"/>
    </location>
</feature>
<evidence type="ECO:0000256" key="3">
    <source>
        <dbReference type="ARBA" id="ARBA00022553"/>
    </source>
</evidence>
<comment type="cofactor">
    <cofactor evidence="1">
        <name>pantetheine 4'-phosphate</name>
        <dbReference type="ChEBI" id="CHEBI:47942"/>
    </cofactor>
</comment>
<dbReference type="SUPFAM" id="SSF56801">
    <property type="entry name" value="Acetyl-CoA synthetase-like"/>
    <property type="match status" value="1"/>
</dbReference>
<dbReference type="InterPro" id="IPR001242">
    <property type="entry name" value="Condensation_dom"/>
</dbReference>
<dbReference type="CDD" id="cd19531">
    <property type="entry name" value="LCL_NRPS-like"/>
    <property type="match status" value="1"/>
</dbReference>
<protein>
    <submittedName>
        <fullName evidence="6">Amino acid adenylation domain-containing protein</fullName>
    </submittedName>
</protein>
<dbReference type="InterPro" id="IPR010071">
    <property type="entry name" value="AA_adenyl_dom"/>
</dbReference>
<keyword evidence="7" id="KW-1185">Reference proteome</keyword>
<dbReference type="PANTHER" id="PTHR45527">
    <property type="entry name" value="NONRIBOSOMAL PEPTIDE SYNTHETASE"/>
    <property type="match status" value="1"/>
</dbReference>
<feature type="compositionally biased region" description="Low complexity" evidence="4">
    <location>
        <begin position="471"/>
        <end position="498"/>
    </location>
</feature>
<dbReference type="InterPro" id="IPR045851">
    <property type="entry name" value="AMP-bd_C_sf"/>
</dbReference>
<dbReference type="Gene3D" id="1.10.1200.10">
    <property type="entry name" value="ACP-like"/>
    <property type="match status" value="1"/>
</dbReference>
<dbReference type="InterPro" id="IPR020845">
    <property type="entry name" value="AMP-binding_CS"/>
</dbReference>
<dbReference type="Pfam" id="PF00501">
    <property type="entry name" value="AMP-binding"/>
    <property type="match status" value="1"/>
</dbReference>
<dbReference type="InterPro" id="IPR023213">
    <property type="entry name" value="CAT-like_dom_sf"/>
</dbReference>
<dbReference type="SMART" id="SM00824">
    <property type="entry name" value="PKS_TE"/>
    <property type="match status" value="1"/>
</dbReference>
<dbReference type="PANTHER" id="PTHR45527:SF1">
    <property type="entry name" value="FATTY ACID SYNTHASE"/>
    <property type="match status" value="1"/>
</dbReference>
<evidence type="ECO:0000256" key="2">
    <source>
        <dbReference type="ARBA" id="ARBA00022450"/>
    </source>
</evidence>
<evidence type="ECO:0000313" key="6">
    <source>
        <dbReference type="EMBL" id="MFI2160127.1"/>
    </source>
</evidence>
<dbReference type="InterPro" id="IPR020806">
    <property type="entry name" value="PKS_PP-bd"/>
</dbReference>
<dbReference type="PROSITE" id="PS00455">
    <property type="entry name" value="AMP_BINDING"/>
    <property type="match status" value="1"/>
</dbReference>
<feature type="region of interest" description="Disordered" evidence="4">
    <location>
        <begin position="209"/>
        <end position="228"/>
    </location>
</feature>
<dbReference type="Gene3D" id="3.40.50.980">
    <property type="match status" value="2"/>
</dbReference>
<feature type="region of interest" description="Disordered" evidence="4">
    <location>
        <begin position="1411"/>
        <end position="1435"/>
    </location>
</feature>
<dbReference type="Proteomes" id="UP001611397">
    <property type="component" value="Unassembled WGS sequence"/>
</dbReference>
<reference evidence="6 7" key="1">
    <citation type="submission" date="2024-10" db="EMBL/GenBank/DDBJ databases">
        <title>The Natural Products Discovery Center: Release of the First 8490 Sequenced Strains for Exploring Actinobacteria Biosynthetic Diversity.</title>
        <authorList>
            <person name="Kalkreuter E."/>
            <person name="Kautsar S.A."/>
            <person name="Yang D."/>
            <person name="Bader C.D."/>
            <person name="Teijaro C.N."/>
            <person name="Fluegel L."/>
            <person name="Davis C.M."/>
            <person name="Simpson J.R."/>
            <person name="Lauterbach L."/>
            <person name="Steele A.D."/>
            <person name="Gui C."/>
            <person name="Meng S."/>
            <person name="Li G."/>
            <person name="Viehrig K."/>
            <person name="Ye F."/>
            <person name="Su P."/>
            <person name="Kiefer A.F."/>
            <person name="Nichols A."/>
            <person name="Cepeda A.J."/>
            <person name="Yan W."/>
            <person name="Fan B."/>
            <person name="Jiang Y."/>
            <person name="Adhikari A."/>
            <person name="Zheng C.-J."/>
            <person name="Schuster L."/>
            <person name="Cowan T.M."/>
            <person name="Smanski M.J."/>
            <person name="Chevrette M.G."/>
            <person name="De Carvalho L.P.S."/>
            <person name="Shen B."/>
        </authorList>
    </citation>
    <scope>NUCLEOTIDE SEQUENCE [LARGE SCALE GENOMIC DNA]</scope>
    <source>
        <strain evidence="6 7">NPDC020295</strain>
    </source>
</reference>
<dbReference type="RefSeq" id="WP_279616963.1">
    <property type="nucleotide sequence ID" value="NZ_JBIRUT010000008.1"/>
</dbReference>
<dbReference type="InterPro" id="IPR001031">
    <property type="entry name" value="Thioesterase"/>
</dbReference>
<sequence>MHNPTPLSSRSHPASYAQQRLWFLAQLPGGDVAYNETLAFELLGPLDRDALAGALDALTRRHETLRTRLVAEDGEVRQHVDPPGAGFALAFEDLSGSSDPADRVLALQEAEARTPFDLAAGPLGRGRLVILGAERHVLLLTFHHSVYDGRSMDVMMRELAVLYEALTQGGTTDPLPPLPAQYADHVRAQREAVLGGALREQETYWHDTLQDAPPSLDLPTDRPHPPEQSYDGGRAWFELDAETTAALRTLARRHGATLFVTALTGWAILLSRLSGRSDIVIGSPVANRRGPGAAGLIGFLVNSVALRIDLSGSPSAAEAVARTRAVLRAALAHQDLPFERVVELVNPPRSASRTPLVQTMVAWQPDRRDLLRLPGVTAEPLPIRDAPAKFDLALSLTESEGRVAGHLDYATALYDATTARRWADHLRRLLTDMARHPDREIAALELMDAEEQRVLLADWDTTGALVASGEAADPTPAPAAQTPAAQTPAAQTPTAPTPRGLGDRTASSTSDASGTPGVPAPPGVSAVPSASAVPAASGASRASAAPGIPDAYDPPLPTPDPPLLTPDIPLPTPDPFLSTPNPFLTAPGLVPLFEDQVRVRGERPAVVAPGGETLTYASLDRRANRLAHALVARAVRPGDVVGLHAGRSAELVVGILGILKAGAAWLPLDPGQPRERLAGMTEDAACRVVLSDRPAGDRPERWLDLAETEAEGATGEHPPPGIGHAPDRLAYVIFTSGSTGRPKGVAVEHRSVLALFANWHARMGTVPGEAGSAWSSIGFDASVHELLLPLTTGGVLHIVPEELRGDPEELLGWMREHRIAQAFLPPAYVKWIDEDPAGRLRGLRLRTLLTGVEPIPEAALYRMTRHLPGLRVCFGYGPTEATLYSTAYYDPRPLDRPCPIGRPLAGSRLYVLDARMRPVPPGVVGEVYLGGACLARGYLNRPDLTKERFLPDPFVPGERIYRTGDLARRLPDGNAHYAGRADDQIKLRGFRIEPGEVEAALTALPGVREAVVLADRDPAGQPRLVAGIGRGTAAVRTAHEWRTALSQRLPDYMIPAVFLDLPALPLNRSGKLDRPALLRLAGEQGTSRVNTASPRDGVEHRLYRIWQDILLHPEIGIGDNFFDIGGTSLSAIKMAHAVTEAFGRPLPVAEVMLHPTIEALGGRLRGHGTARETGSVIEFRAGTGPRVICVHPAGGTAFCYLPLARHLPEGVGLSGIQSPGVNPGEEVLPTVAAMAETYLRLLEPLGAGPLVLTGLSYGGLVAHAMGRLLTRAGRDDVSVVLLDTQATDDPAARAGITPVDFDEFRDKLVRFNGMYPGIDDAQIERYFRIYNHNRLTARDHDPATSPARLVLAQAVPGGVDTAEHAQVRDFWQRRAAGGFRVETLDCDHWEVLEAPHLSRVADLLTAELRHHGAPLPGPTPTTRPVAVAGFGGEAR</sequence>
<dbReference type="Gene3D" id="3.40.50.1820">
    <property type="entry name" value="alpha/beta hydrolase"/>
    <property type="match status" value="1"/>
</dbReference>
<dbReference type="InterPro" id="IPR036736">
    <property type="entry name" value="ACP-like_sf"/>
</dbReference>
<dbReference type="InterPro" id="IPR000873">
    <property type="entry name" value="AMP-dep_synth/lig_dom"/>
</dbReference>
<dbReference type="SUPFAM" id="SSF53474">
    <property type="entry name" value="alpha/beta-Hydrolases"/>
    <property type="match status" value="1"/>
</dbReference>
<gene>
    <name evidence="6" type="ORF">ACH49L_31270</name>
</gene>
<evidence type="ECO:0000256" key="1">
    <source>
        <dbReference type="ARBA" id="ARBA00001957"/>
    </source>
</evidence>
<comment type="caution">
    <text evidence="6">The sequence shown here is derived from an EMBL/GenBank/DDBJ whole genome shotgun (WGS) entry which is preliminary data.</text>
</comment>
<feature type="compositionally biased region" description="Low complexity" evidence="4">
    <location>
        <begin position="512"/>
        <end position="547"/>
    </location>
</feature>
<keyword evidence="3" id="KW-0597">Phosphoprotein</keyword>
<evidence type="ECO:0000313" key="7">
    <source>
        <dbReference type="Proteomes" id="UP001611397"/>
    </source>
</evidence>